<dbReference type="EMBL" id="GBRH01177522">
    <property type="protein sequence ID" value="JAE20374.1"/>
    <property type="molecule type" value="Transcribed_RNA"/>
</dbReference>
<protein>
    <submittedName>
        <fullName evidence="1">Uncharacterized protein</fullName>
    </submittedName>
</protein>
<proteinExistence type="predicted"/>
<evidence type="ECO:0000313" key="1">
    <source>
        <dbReference type="EMBL" id="JAE20374.1"/>
    </source>
</evidence>
<reference evidence="1" key="1">
    <citation type="submission" date="2014-09" db="EMBL/GenBank/DDBJ databases">
        <authorList>
            <person name="Magalhaes I.L.F."/>
            <person name="Oliveira U."/>
            <person name="Santos F.R."/>
            <person name="Vidigal T.H.D.A."/>
            <person name="Brescovit A.D."/>
            <person name="Santos A.J."/>
        </authorList>
    </citation>
    <scope>NUCLEOTIDE SEQUENCE</scope>
    <source>
        <tissue evidence="1">Shoot tissue taken approximately 20 cm above the soil surface</tissue>
    </source>
</reference>
<sequence>MQLDHQEQ</sequence>
<reference evidence="1" key="2">
    <citation type="journal article" date="2015" name="Data Brief">
        <title>Shoot transcriptome of the giant reed, Arundo donax.</title>
        <authorList>
            <person name="Barrero R.A."/>
            <person name="Guerrero F.D."/>
            <person name="Moolhuijzen P."/>
            <person name="Goolsby J.A."/>
            <person name="Tidwell J."/>
            <person name="Bellgard S.E."/>
            <person name="Bellgard M.I."/>
        </authorList>
    </citation>
    <scope>NUCLEOTIDE SEQUENCE</scope>
    <source>
        <tissue evidence="1">Shoot tissue taken approximately 20 cm above the soil surface</tissue>
    </source>
</reference>
<organism evidence="1">
    <name type="scientific">Arundo donax</name>
    <name type="common">Giant reed</name>
    <name type="synonym">Donax arundinaceus</name>
    <dbReference type="NCBI Taxonomy" id="35708"/>
    <lineage>
        <taxon>Eukaryota</taxon>
        <taxon>Viridiplantae</taxon>
        <taxon>Streptophyta</taxon>
        <taxon>Embryophyta</taxon>
        <taxon>Tracheophyta</taxon>
        <taxon>Spermatophyta</taxon>
        <taxon>Magnoliopsida</taxon>
        <taxon>Liliopsida</taxon>
        <taxon>Poales</taxon>
        <taxon>Poaceae</taxon>
        <taxon>PACMAD clade</taxon>
        <taxon>Arundinoideae</taxon>
        <taxon>Arundineae</taxon>
        <taxon>Arundo</taxon>
    </lineage>
</organism>
<accession>A0A0A9GA88</accession>
<name>A0A0A9GA88_ARUDO</name>